<dbReference type="PIRSF" id="PIRSF000709">
    <property type="entry name" value="6PFK_2-Ptase"/>
    <property type="match status" value="1"/>
</dbReference>
<organism evidence="3 4">
    <name type="scientific">Jiangella alkaliphila</name>
    <dbReference type="NCBI Taxonomy" id="419479"/>
    <lineage>
        <taxon>Bacteria</taxon>
        <taxon>Bacillati</taxon>
        <taxon>Actinomycetota</taxon>
        <taxon>Actinomycetes</taxon>
        <taxon>Jiangellales</taxon>
        <taxon>Jiangellaceae</taxon>
        <taxon>Jiangella</taxon>
    </lineage>
</organism>
<feature type="compositionally biased region" description="Basic and acidic residues" evidence="2">
    <location>
        <begin position="22"/>
        <end position="34"/>
    </location>
</feature>
<name>A0A1H2JEU9_9ACTN</name>
<feature type="region of interest" description="Disordered" evidence="2">
    <location>
        <begin position="1"/>
        <end position="46"/>
    </location>
</feature>
<dbReference type="InterPro" id="IPR013078">
    <property type="entry name" value="His_Pase_superF_clade-1"/>
</dbReference>
<dbReference type="PANTHER" id="PTHR48100">
    <property type="entry name" value="BROAD-SPECIFICITY PHOSPHATASE YOR283W-RELATED"/>
    <property type="match status" value="1"/>
</dbReference>
<dbReference type="Gene3D" id="3.40.50.1240">
    <property type="entry name" value="Phosphoglycerate mutase-like"/>
    <property type="match status" value="1"/>
</dbReference>
<dbReference type="InterPro" id="IPR029033">
    <property type="entry name" value="His_PPase_superfam"/>
</dbReference>
<protein>
    <submittedName>
        <fullName evidence="3">Probable phosphoglycerate mutase</fullName>
    </submittedName>
</protein>
<proteinExistence type="predicted"/>
<reference evidence="4" key="1">
    <citation type="submission" date="2016-10" db="EMBL/GenBank/DDBJ databases">
        <authorList>
            <person name="Varghese N."/>
            <person name="Submissions S."/>
        </authorList>
    </citation>
    <scope>NUCLEOTIDE SEQUENCE [LARGE SCALE GENOMIC DNA]</scope>
    <source>
        <strain evidence="4">DSM 45079</strain>
    </source>
</reference>
<dbReference type="RefSeq" id="WP_046772973.1">
    <property type="nucleotide sequence ID" value="NZ_LBMC01000091.1"/>
</dbReference>
<accession>A0A1H2JEU9</accession>
<feature type="compositionally biased region" description="Basic and acidic residues" evidence="2">
    <location>
        <begin position="1"/>
        <end position="15"/>
    </location>
</feature>
<keyword evidence="4" id="KW-1185">Reference proteome</keyword>
<evidence type="ECO:0000256" key="1">
    <source>
        <dbReference type="PIRSR" id="PIRSR613078-2"/>
    </source>
</evidence>
<dbReference type="PANTHER" id="PTHR48100:SF15">
    <property type="entry name" value="SEDOHEPTULOSE 1,7-BISPHOSPHATASE"/>
    <property type="match status" value="1"/>
</dbReference>
<dbReference type="Pfam" id="PF00300">
    <property type="entry name" value="His_Phos_1"/>
    <property type="match status" value="1"/>
</dbReference>
<dbReference type="OrthoDB" id="4697614at2"/>
<dbReference type="SUPFAM" id="SSF53254">
    <property type="entry name" value="Phosphoglycerate mutase-like"/>
    <property type="match status" value="1"/>
</dbReference>
<dbReference type="SMART" id="SM00855">
    <property type="entry name" value="PGAM"/>
    <property type="match status" value="1"/>
</dbReference>
<dbReference type="InterPro" id="IPR050275">
    <property type="entry name" value="PGM_Phosphatase"/>
</dbReference>
<dbReference type="AlphaFoldDB" id="A0A1H2JEU9"/>
<dbReference type="EMBL" id="LT629791">
    <property type="protein sequence ID" value="SDU54920.1"/>
    <property type="molecule type" value="Genomic_DNA"/>
</dbReference>
<dbReference type="CDD" id="cd07067">
    <property type="entry name" value="HP_PGM_like"/>
    <property type="match status" value="1"/>
</dbReference>
<evidence type="ECO:0000313" key="3">
    <source>
        <dbReference type="EMBL" id="SDU54920.1"/>
    </source>
</evidence>
<evidence type="ECO:0000313" key="4">
    <source>
        <dbReference type="Proteomes" id="UP000182977"/>
    </source>
</evidence>
<gene>
    <name evidence="3" type="ORF">SAMN04488563_2620</name>
</gene>
<evidence type="ECO:0000256" key="2">
    <source>
        <dbReference type="SAM" id="MobiDB-lite"/>
    </source>
</evidence>
<dbReference type="Proteomes" id="UP000182977">
    <property type="component" value="Chromosome I"/>
</dbReference>
<sequence>MATSRQPDRQAHRPEVWLVRHGQTEWSRDGKHTSSTDLPLTPDGERAARSLKSRLDGTEFGLVLASPRQRARATAELAGFPNPEIDDDLREWDYGEYEGVTTPQIRETDPDWSLWTDGAPGGERPADVEARVDRLIVRLRSAPGERVLVFAHGHVLRVVGARWCDWPVAAGAHLRLDTATVSVLGWERETPAIGRWNAP</sequence>
<dbReference type="STRING" id="419479.SAMN04488563_2620"/>
<dbReference type="GO" id="GO:0016791">
    <property type="term" value="F:phosphatase activity"/>
    <property type="evidence" value="ECO:0007669"/>
    <property type="project" value="TreeGrafter"/>
</dbReference>
<feature type="binding site" evidence="1">
    <location>
        <position position="70"/>
    </location>
    <ligand>
        <name>substrate</name>
    </ligand>
</feature>